<dbReference type="InterPro" id="IPR056632">
    <property type="entry name" value="DUF7730"/>
</dbReference>
<evidence type="ECO:0000313" key="3">
    <source>
        <dbReference type="Proteomes" id="UP001521116"/>
    </source>
</evidence>
<evidence type="ECO:0000259" key="1">
    <source>
        <dbReference type="Pfam" id="PF24864"/>
    </source>
</evidence>
<reference evidence="2 3" key="1">
    <citation type="submission" date="2024-02" db="EMBL/GenBank/DDBJ databases">
        <title>De novo assembly and annotation of 12 fungi associated with fruit tree decline syndrome in Ontario, Canada.</title>
        <authorList>
            <person name="Sulman M."/>
            <person name="Ellouze W."/>
            <person name="Ilyukhin E."/>
        </authorList>
    </citation>
    <scope>NUCLEOTIDE SEQUENCE [LARGE SCALE GENOMIC DNA]</scope>
    <source>
        <strain evidence="2 3">M1-105</strain>
    </source>
</reference>
<organism evidence="2 3">
    <name type="scientific">Neofusicoccum ribis</name>
    <dbReference type="NCBI Taxonomy" id="45134"/>
    <lineage>
        <taxon>Eukaryota</taxon>
        <taxon>Fungi</taxon>
        <taxon>Dikarya</taxon>
        <taxon>Ascomycota</taxon>
        <taxon>Pezizomycotina</taxon>
        <taxon>Dothideomycetes</taxon>
        <taxon>Dothideomycetes incertae sedis</taxon>
        <taxon>Botryosphaeriales</taxon>
        <taxon>Botryosphaeriaceae</taxon>
        <taxon>Neofusicoccum</taxon>
    </lineage>
</organism>
<sequence length="160" mass="18411">MINPYCPCYGPAGLHILYTRNKFVVRQCKTLIDLERTVLPHRLQAIRFLHIDVPLDLPVDKPELIWPLYPPDPYHLMWVPACRVVARMTGLQSLRVTVYDINNQHQFYRQGNPDDMFVQLLEPLMDVKAPVFQVCLDAPIDVSYVLGRLGAAPFSIVVKQ</sequence>
<evidence type="ECO:0000313" key="2">
    <source>
        <dbReference type="EMBL" id="KAL1620829.1"/>
    </source>
</evidence>
<name>A0ABR3SH87_9PEZI</name>
<protein>
    <recommendedName>
        <fullName evidence="1">DUF7730 domain-containing protein</fullName>
    </recommendedName>
</protein>
<dbReference type="Proteomes" id="UP001521116">
    <property type="component" value="Unassembled WGS sequence"/>
</dbReference>
<proteinExistence type="predicted"/>
<dbReference type="Pfam" id="PF24864">
    <property type="entry name" value="DUF7730"/>
    <property type="match status" value="1"/>
</dbReference>
<feature type="domain" description="DUF7730" evidence="1">
    <location>
        <begin position="15"/>
        <end position="136"/>
    </location>
</feature>
<dbReference type="EMBL" id="JAJVDC020000160">
    <property type="protein sequence ID" value="KAL1620829.1"/>
    <property type="molecule type" value="Genomic_DNA"/>
</dbReference>
<accession>A0ABR3SH87</accession>
<gene>
    <name evidence="2" type="ORF">SLS56_009440</name>
</gene>
<comment type="caution">
    <text evidence="2">The sequence shown here is derived from an EMBL/GenBank/DDBJ whole genome shotgun (WGS) entry which is preliminary data.</text>
</comment>
<keyword evidence="3" id="KW-1185">Reference proteome</keyword>